<proteinExistence type="predicted"/>
<keyword evidence="2" id="KW-1185">Reference proteome</keyword>
<dbReference type="AlphaFoldDB" id="A0A7U2EZS8"/>
<reference evidence="2" key="1">
    <citation type="journal article" date="2021" name="BMC Genomics">
        <title>Chromosome-level genome assembly and manually-curated proteome of model necrotroph Parastagonospora nodorum Sn15 reveals a genome-wide trove of candidate effector homologs, and redundancy of virulence-related functions within an accessory chromosome.</title>
        <authorList>
            <person name="Bertazzoni S."/>
            <person name="Jones D.A.B."/>
            <person name="Phan H.T."/>
            <person name="Tan K.-C."/>
            <person name="Hane J.K."/>
        </authorList>
    </citation>
    <scope>NUCLEOTIDE SEQUENCE [LARGE SCALE GENOMIC DNA]</scope>
    <source>
        <strain evidence="2">SN15 / ATCC MYA-4574 / FGSC 10173)</strain>
    </source>
</reference>
<accession>A0A7U2EZS8</accession>
<evidence type="ECO:0000313" key="1">
    <source>
        <dbReference type="EMBL" id="QRC95767.1"/>
    </source>
</evidence>
<gene>
    <name evidence="1" type="ORF">JI435_407940</name>
</gene>
<organism evidence="1 2">
    <name type="scientific">Phaeosphaeria nodorum (strain SN15 / ATCC MYA-4574 / FGSC 10173)</name>
    <name type="common">Glume blotch fungus</name>
    <name type="synonym">Parastagonospora nodorum</name>
    <dbReference type="NCBI Taxonomy" id="321614"/>
    <lineage>
        <taxon>Eukaryota</taxon>
        <taxon>Fungi</taxon>
        <taxon>Dikarya</taxon>
        <taxon>Ascomycota</taxon>
        <taxon>Pezizomycotina</taxon>
        <taxon>Dothideomycetes</taxon>
        <taxon>Pleosporomycetidae</taxon>
        <taxon>Pleosporales</taxon>
        <taxon>Pleosporineae</taxon>
        <taxon>Phaeosphaeriaceae</taxon>
        <taxon>Parastagonospora</taxon>
    </lineage>
</organism>
<dbReference type="VEuPathDB" id="FungiDB:JI435_407940"/>
<dbReference type="EMBL" id="CP069027">
    <property type="protein sequence ID" value="QRC95767.1"/>
    <property type="molecule type" value="Genomic_DNA"/>
</dbReference>
<sequence length="132" mass="14961">METSKGAGERNWAAQPILCQECASAKVAVTNRSLVNRVRTWCSLNAAHLKLSTYRRYSNLRRYERLSVNVLLHIDHMACSCGHDWEVRAFGEVLLCPLPCTAPECVSFLCWEPCFNVLLLSIPRRLEVAIVI</sequence>
<name>A0A7U2EZS8_PHANO</name>
<dbReference type="Proteomes" id="UP000663193">
    <property type="component" value="Chromosome 5"/>
</dbReference>
<evidence type="ECO:0000313" key="2">
    <source>
        <dbReference type="Proteomes" id="UP000663193"/>
    </source>
</evidence>
<protein>
    <submittedName>
        <fullName evidence="1">Uncharacterized protein</fullName>
    </submittedName>
</protein>